<dbReference type="EMBL" id="JAXCLA010000006">
    <property type="protein sequence ID" value="MDY0746745.1"/>
    <property type="molecule type" value="Genomic_DNA"/>
</dbReference>
<keyword evidence="5" id="KW-1185">Reference proteome</keyword>
<dbReference type="SUPFAM" id="SSF53850">
    <property type="entry name" value="Periplasmic binding protein-like II"/>
    <property type="match status" value="1"/>
</dbReference>
<evidence type="ECO:0000313" key="4">
    <source>
        <dbReference type="EMBL" id="MDY0746745.1"/>
    </source>
</evidence>
<feature type="domain" description="Solute-binding protein family 3/N-terminal" evidence="3">
    <location>
        <begin position="58"/>
        <end position="289"/>
    </location>
</feature>
<reference evidence="4 5" key="1">
    <citation type="submission" date="2023-11" db="EMBL/GenBank/DDBJ databases">
        <title>Paucibacter sp. nov., isolated from fresh soil in Korea.</title>
        <authorList>
            <person name="Le N.T.T."/>
        </authorList>
    </citation>
    <scope>NUCLEOTIDE SEQUENCE [LARGE SCALE GENOMIC DNA]</scope>
    <source>
        <strain evidence="4 5">R3-3</strain>
    </source>
</reference>
<dbReference type="Gene3D" id="3.40.190.10">
    <property type="entry name" value="Periplasmic binding protein-like II"/>
    <property type="match status" value="2"/>
</dbReference>
<dbReference type="SMART" id="SM00062">
    <property type="entry name" value="PBPb"/>
    <property type="match status" value="1"/>
</dbReference>
<evidence type="ECO:0000259" key="3">
    <source>
        <dbReference type="SMART" id="SM00062"/>
    </source>
</evidence>
<dbReference type="InterPro" id="IPR001638">
    <property type="entry name" value="Solute-binding_3/MltF_N"/>
</dbReference>
<feature type="signal peptide" evidence="2">
    <location>
        <begin position="1"/>
        <end position="20"/>
    </location>
</feature>
<feature type="chain" id="PRO_5045725879" evidence="2">
    <location>
        <begin position="21"/>
        <end position="305"/>
    </location>
</feature>
<dbReference type="Proteomes" id="UP001285263">
    <property type="component" value="Unassembled WGS sequence"/>
</dbReference>
<dbReference type="CDD" id="cd01004">
    <property type="entry name" value="PBP2_MidA_like"/>
    <property type="match status" value="1"/>
</dbReference>
<evidence type="ECO:0000313" key="5">
    <source>
        <dbReference type="Proteomes" id="UP001285263"/>
    </source>
</evidence>
<gene>
    <name evidence="4" type="ORF">SNE35_19695</name>
</gene>
<keyword evidence="1 2" id="KW-0732">Signal</keyword>
<comment type="caution">
    <text evidence="4">The sequence shown here is derived from an EMBL/GenBank/DDBJ whole genome shotgun (WGS) entry which is preliminary data.</text>
</comment>
<dbReference type="PANTHER" id="PTHR35936">
    <property type="entry name" value="MEMBRANE-BOUND LYTIC MUREIN TRANSGLYCOSYLASE F"/>
    <property type="match status" value="1"/>
</dbReference>
<sequence length="305" mass="32570">MTLRKLLLLCLAVPLAAAAAAPPPVDLSPAQADRPRAQPVPEALKLLTPKARFAKDGVLLVATTVGVLPFGDYATDNRTPVGSSPDIAQLIADSLGRKLELVSVAWADWPLGLASGKYDLVVSNVTVTEERKEKFDFSTYRNDQLGVYVRADSPIKAIKAPKDLAGLRVIVGSATNQEQILLRWNQQNVAAGLKPLEILYFDDPVVLRLALLSGRADAHFAPNGWAAFEARDGKTRLVGTFSGGWPLTAEIAAAARKGSGLAEAVTAALNAQIHNGNYTKALTRWNLESEAIALSRTNPPGLPKQ</sequence>
<dbReference type="Pfam" id="PF00497">
    <property type="entry name" value="SBP_bac_3"/>
    <property type="match status" value="1"/>
</dbReference>
<protein>
    <submittedName>
        <fullName evidence="4">ABC transporter substrate-binding protein</fullName>
    </submittedName>
</protein>
<proteinExistence type="predicted"/>
<accession>A0ABU5DM27</accession>
<dbReference type="RefSeq" id="WP_320424696.1">
    <property type="nucleotide sequence ID" value="NZ_JAXCLA010000006.1"/>
</dbReference>
<evidence type="ECO:0000256" key="2">
    <source>
        <dbReference type="SAM" id="SignalP"/>
    </source>
</evidence>
<name>A0ABU5DM27_9BURK</name>
<organism evidence="4 5">
    <name type="scientific">Roseateles agri</name>
    <dbReference type="NCBI Taxonomy" id="3098619"/>
    <lineage>
        <taxon>Bacteria</taxon>
        <taxon>Pseudomonadati</taxon>
        <taxon>Pseudomonadota</taxon>
        <taxon>Betaproteobacteria</taxon>
        <taxon>Burkholderiales</taxon>
        <taxon>Sphaerotilaceae</taxon>
        <taxon>Roseateles</taxon>
    </lineage>
</organism>
<evidence type="ECO:0000256" key="1">
    <source>
        <dbReference type="ARBA" id="ARBA00022729"/>
    </source>
</evidence>